<dbReference type="GO" id="GO:0005634">
    <property type="term" value="C:nucleus"/>
    <property type="evidence" value="ECO:0007669"/>
    <property type="project" value="UniProtKB-SubCell"/>
</dbReference>
<keyword evidence="5 13" id="KW-0963">Cytoplasm</keyword>
<dbReference type="RefSeq" id="XP_052943844.1">
    <property type="nucleotide sequence ID" value="XM_053085897.1"/>
</dbReference>
<dbReference type="InterPro" id="IPR036053">
    <property type="entry name" value="PABP-dom"/>
</dbReference>
<feature type="domain" description="RRM" evidence="15">
    <location>
        <begin position="230"/>
        <end position="307"/>
    </location>
</feature>
<dbReference type="FunFam" id="3.30.70.330:FF:000441">
    <property type="entry name" value="Polyadenylate-binding protein"/>
    <property type="match status" value="1"/>
</dbReference>
<comment type="function">
    <text evidence="13">Binds the poly(A) tail of mRNA.</text>
</comment>
<dbReference type="InterPro" id="IPR002004">
    <property type="entry name" value="PABP_HYD_C"/>
</dbReference>
<dbReference type="PANTHER" id="PTHR24012">
    <property type="entry name" value="RNA BINDING PROTEIN"/>
    <property type="match status" value="1"/>
</dbReference>
<dbReference type="Proteomes" id="UP001164286">
    <property type="component" value="Unassembled WGS sequence"/>
</dbReference>
<dbReference type="FunFam" id="3.30.70.330:FF:000520">
    <property type="entry name" value="Polyadenylate-binding protein"/>
    <property type="match status" value="1"/>
</dbReference>
<feature type="domain" description="RRM" evidence="15">
    <location>
        <begin position="333"/>
        <end position="410"/>
    </location>
</feature>
<sequence length="657" mass="71818">MSTEVAAATPAPAPAQTKPAAEGAAAAAPAATPAAPAAPAPTTTSGSGASLYVGELDPSVTEAMLFEIFNMIGPVASIRVCRDAVTRRSLGYAYVNYISAADGERALEHLNYSLIKNQPCRIMWSQRDPALRKTGQGNIFIKNLDESIDNKALHDTFAAFGDILSCKVGLDDAGKSRGFAFVHYSTGEAASAAIKGVNGMLLNDKKVFVGHHVARKERQGKIEEQRSQFTNVFVKNLEGEITDEEFEALFSPFGSIISAAIGRDESGANKGFGFVNFTDHEDAKKACDELNDTEFKGKKIFVGRAQKRSERDEELKKAHEEKRMENDAKSAGVNLYVKNLDDEWDDDRLRAEFETFGTITSCRVMKDDKGVSRNFGFVCYASPDEATKAVSEMNGKMIGTKPLYVALAQRKDVRRQALESQMAQRANQRMQYGVPPSYMGQMGQPMYGYPPMPGYGQPMMPMRPMGYPGAQQPQQMMQARPRYPGPQPGMPMGPYGMPPQMAGYPAMPPQQYGARPVRPPTQNGPQINGRSPVGVPQGLPASRGQMPSRPQQGFQDQNQAQAPRFSAQTLARANPNEQKQMLGEVLYPLIHENQPDLAGKITGMLLEMDNGELLHLVESAPALQEKVDEALRVLAEWGNKQDGEEPKAEDKEETKAE</sequence>
<dbReference type="Pfam" id="PF00658">
    <property type="entry name" value="MLLE"/>
    <property type="match status" value="1"/>
</dbReference>
<dbReference type="FunFam" id="3.30.70.330:FF:000648">
    <property type="entry name" value="Polyadenylate-binding protein"/>
    <property type="match status" value="1"/>
</dbReference>
<comment type="similarity">
    <text evidence="3 13">Belongs to the polyadenylate-binding protein type-1 family.</text>
</comment>
<dbReference type="Pfam" id="PF00076">
    <property type="entry name" value="RRM_1"/>
    <property type="match status" value="4"/>
</dbReference>
<dbReference type="CDD" id="cd12379">
    <property type="entry name" value="RRM2_I_PABPs"/>
    <property type="match status" value="1"/>
</dbReference>
<proteinExistence type="inferred from homology"/>
<evidence type="ECO:0000256" key="14">
    <source>
        <dbReference type="SAM" id="MobiDB-lite"/>
    </source>
</evidence>
<feature type="region of interest" description="Disordered" evidence="14">
    <location>
        <begin position="1"/>
        <end position="46"/>
    </location>
</feature>
<dbReference type="SMART" id="SM00517">
    <property type="entry name" value="PolyA"/>
    <property type="match status" value="1"/>
</dbReference>
<feature type="compositionally biased region" description="Polar residues" evidence="14">
    <location>
        <begin position="520"/>
        <end position="529"/>
    </location>
</feature>
<feature type="compositionally biased region" description="Low complexity" evidence="14">
    <location>
        <begin position="551"/>
        <end position="561"/>
    </location>
</feature>
<evidence type="ECO:0000259" key="16">
    <source>
        <dbReference type="PROSITE" id="PS51309"/>
    </source>
</evidence>
<feature type="compositionally biased region" description="Low complexity" evidence="14">
    <location>
        <begin position="1"/>
        <end position="44"/>
    </location>
</feature>
<evidence type="ECO:0000256" key="1">
    <source>
        <dbReference type="ARBA" id="ARBA00004123"/>
    </source>
</evidence>
<dbReference type="AlphaFoldDB" id="A0AA38H3Q3"/>
<evidence type="ECO:0000256" key="3">
    <source>
        <dbReference type="ARBA" id="ARBA00008557"/>
    </source>
</evidence>
<dbReference type="CDD" id="cd12380">
    <property type="entry name" value="RRM3_I_PABPs"/>
    <property type="match status" value="1"/>
</dbReference>
<dbReference type="InterPro" id="IPR012677">
    <property type="entry name" value="Nucleotide-bd_a/b_plait_sf"/>
</dbReference>
<feature type="domain" description="PABC" evidence="16">
    <location>
        <begin position="562"/>
        <end position="639"/>
    </location>
</feature>
<organism evidence="17 18">
    <name type="scientific">Dioszegia hungarica</name>
    <dbReference type="NCBI Taxonomy" id="4972"/>
    <lineage>
        <taxon>Eukaryota</taxon>
        <taxon>Fungi</taxon>
        <taxon>Dikarya</taxon>
        <taxon>Basidiomycota</taxon>
        <taxon>Agaricomycotina</taxon>
        <taxon>Tremellomycetes</taxon>
        <taxon>Tremellales</taxon>
        <taxon>Bulleribasidiaceae</taxon>
        <taxon>Dioszegia</taxon>
    </lineage>
</organism>
<dbReference type="GeneID" id="77725098"/>
<evidence type="ECO:0000256" key="12">
    <source>
        <dbReference type="PROSITE-ProRule" id="PRU00176"/>
    </source>
</evidence>
<evidence type="ECO:0000313" key="17">
    <source>
        <dbReference type="EMBL" id="KAI9634067.1"/>
    </source>
</evidence>
<name>A0AA38H3Q3_9TREE</name>
<feature type="domain" description="RRM" evidence="15">
    <location>
        <begin position="49"/>
        <end position="127"/>
    </location>
</feature>
<comment type="caution">
    <text evidence="17">The sequence shown here is derived from an EMBL/GenBank/DDBJ whole genome shotgun (WGS) entry which is preliminary data.</text>
</comment>
<feature type="region of interest" description="Disordered" evidence="14">
    <location>
        <begin position="637"/>
        <end position="657"/>
    </location>
</feature>
<dbReference type="Gene3D" id="3.30.70.330">
    <property type="match status" value="4"/>
</dbReference>
<reference evidence="17" key="1">
    <citation type="journal article" date="2022" name="G3 (Bethesda)">
        <title>High quality genome of the basidiomycete yeast Dioszegia hungarica PDD-24b-2 isolated from cloud water.</title>
        <authorList>
            <person name="Jarrige D."/>
            <person name="Haridas S."/>
            <person name="Bleykasten-Grosshans C."/>
            <person name="Joly M."/>
            <person name="Nadalig T."/>
            <person name="Sancelme M."/>
            <person name="Vuilleumier S."/>
            <person name="Grigoriev I.V."/>
            <person name="Amato P."/>
            <person name="Bringel F."/>
        </authorList>
    </citation>
    <scope>NUCLEOTIDE SEQUENCE</scope>
    <source>
        <strain evidence="17">PDD-24b-2</strain>
    </source>
</reference>
<dbReference type="SUPFAM" id="SSF54928">
    <property type="entry name" value="RNA-binding domain, RBD"/>
    <property type="match status" value="2"/>
</dbReference>
<keyword evidence="4" id="KW-0813">Transport</keyword>
<evidence type="ECO:0000256" key="9">
    <source>
        <dbReference type="ARBA" id="ARBA00022845"/>
    </source>
</evidence>
<feature type="region of interest" description="Disordered" evidence="14">
    <location>
        <begin position="509"/>
        <end position="565"/>
    </location>
</feature>
<dbReference type="InterPro" id="IPR035979">
    <property type="entry name" value="RBD_domain_sf"/>
</dbReference>
<feature type="compositionally biased region" description="Basic and acidic residues" evidence="14">
    <location>
        <begin position="639"/>
        <end position="657"/>
    </location>
</feature>
<comment type="subcellular location">
    <subcellularLocation>
        <location evidence="2 13">Cytoplasm</location>
    </subcellularLocation>
    <subcellularLocation>
        <location evidence="1">Nucleus</location>
    </subcellularLocation>
</comment>
<evidence type="ECO:0000256" key="8">
    <source>
        <dbReference type="ARBA" id="ARBA00022816"/>
    </source>
</evidence>
<dbReference type="GO" id="GO:0003723">
    <property type="term" value="F:RNA binding"/>
    <property type="evidence" value="ECO:0007669"/>
    <property type="project" value="UniProtKB-UniRule"/>
</dbReference>
<dbReference type="CDD" id="cd12378">
    <property type="entry name" value="RRM1_I_PABPs"/>
    <property type="match status" value="1"/>
</dbReference>
<evidence type="ECO:0000256" key="4">
    <source>
        <dbReference type="ARBA" id="ARBA00022448"/>
    </source>
</evidence>
<accession>A0AA38H3Q3</accession>
<evidence type="ECO:0000256" key="13">
    <source>
        <dbReference type="RuleBase" id="RU362004"/>
    </source>
</evidence>
<dbReference type="NCBIfam" id="TIGR01628">
    <property type="entry name" value="PABP-1234"/>
    <property type="match status" value="1"/>
</dbReference>
<keyword evidence="11" id="KW-0539">Nucleus</keyword>
<evidence type="ECO:0000313" key="18">
    <source>
        <dbReference type="Proteomes" id="UP001164286"/>
    </source>
</evidence>
<keyword evidence="6" id="KW-0507">mRNA processing</keyword>
<dbReference type="InterPro" id="IPR006515">
    <property type="entry name" value="PABP_1234"/>
</dbReference>
<dbReference type="SUPFAM" id="SSF63570">
    <property type="entry name" value="PABC (PABP) domain"/>
    <property type="match status" value="1"/>
</dbReference>
<evidence type="ECO:0000256" key="6">
    <source>
        <dbReference type="ARBA" id="ARBA00022664"/>
    </source>
</evidence>
<evidence type="ECO:0000256" key="7">
    <source>
        <dbReference type="ARBA" id="ARBA00022737"/>
    </source>
</evidence>
<dbReference type="FunFam" id="1.10.1900.10:FF:000004">
    <property type="entry name" value="Polyadenylate-binding protein"/>
    <property type="match status" value="1"/>
</dbReference>
<keyword evidence="7" id="KW-0677">Repeat</keyword>
<dbReference type="InterPro" id="IPR034364">
    <property type="entry name" value="PABP_RRM1"/>
</dbReference>
<evidence type="ECO:0000256" key="2">
    <source>
        <dbReference type="ARBA" id="ARBA00004496"/>
    </source>
</evidence>
<dbReference type="EMBL" id="JAKWFO010000008">
    <property type="protein sequence ID" value="KAI9634067.1"/>
    <property type="molecule type" value="Genomic_DNA"/>
</dbReference>
<keyword evidence="9" id="KW-0810">Translation regulation</keyword>
<evidence type="ECO:0000256" key="5">
    <source>
        <dbReference type="ARBA" id="ARBA00022490"/>
    </source>
</evidence>
<dbReference type="GO" id="GO:0006417">
    <property type="term" value="P:regulation of translation"/>
    <property type="evidence" value="ECO:0007669"/>
    <property type="project" value="UniProtKB-KW"/>
</dbReference>
<keyword evidence="10 12" id="KW-0694">RNA-binding</keyword>
<evidence type="ECO:0000259" key="15">
    <source>
        <dbReference type="PROSITE" id="PS50102"/>
    </source>
</evidence>
<dbReference type="Gene3D" id="1.10.1900.10">
    <property type="entry name" value="c-terminal domain of poly(a) binding protein"/>
    <property type="match status" value="1"/>
</dbReference>
<keyword evidence="18" id="KW-1185">Reference proteome</keyword>
<dbReference type="PROSITE" id="PS51309">
    <property type="entry name" value="PABC"/>
    <property type="match status" value="1"/>
</dbReference>
<dbReference type="GO" id="GO:0010494">
    <property type="term" value="C:cytoplasmic stress granule"/>
    <property type="evidence" value="ECO:0007669"/>
    <property type="project" value="UniProtKB-ARBA"/>
</dbReference>
<dbReference type="FunFam" id="3.30.70.330:FF:000003">
    <property type="entry name" value="Polyadenylate-binding protein"/>
    <property type="match status" value="1"/>
</dbReference>
<keyword evidence="8" id="KW-0509">mRNA transport</keyword>
<gene>
    <name evidence="17" type="ORF">MKK02DRAFT_18128</name>
</gene>
<dbReference type="SMART" id="SM00360">
    <property type="entry name" value="RRM"/>
    <property type="match status" value="4"/>
</dbReference>
<dbReference type="InterPro" id="IPR045305">
    <property type="entry name" value="RRM2_I_PABPs"/>
</dbReference>
<feature type="domain" description="RRM" evidence="15">
    <location>
        <begin position="137"/>
        <end position="214"/>
    </location>
</feature>
<evidence type="ECO:0000256" key="11">
    <source>
        <dbReference type="ARBA" id="ARBA00023242"/>
    </source>
</evidence>
<dbReference type="GO" id="GO:0051028">
    <property type="term" value="P:mRNA transport"/>
    <property type="evidence" value="ECO:0007669"/>
    <property type="project" value="UniProtKB-KW"/>
</dbReference>
<dbReference type="GO" id="GO:0006397">
    <property type="term" value="P:mRNA processing"/>
    <property type="evidence" value="ECO:0007669"/>
    <property type="project" value="UniProtKB-KW"/>
</dbReference>
<dbReference type="CDD" id="cd12381">
    <property type="entry name" value="RRM4_I_PABPs"/>
    <property type="match status" value="1"/>
</dbReference>
<dbReference type="PROSITE" id="PS50102">
    <property type="entry name" value="RRM"/>
    <property type="match status" value="4"/>
</dbReference>
<evidence type="ECO:0000256" key="10">
    <source>
        <dbReference type="ARBA" id="ARBA00022884"/>
    </source>
</evidence>
<protein>
    <recommendedName>
        <fullName evidence="13">Polyadenylate-binding protein</fullName>
        <shortName evidence="13">PABP</shortName>
    </recommendedName>
</protein>
<dbReference type="InterPro" id="IPR000504">
    <property type="entry name" value="RRM_dom"/>
</dbReference>